<organism evidence="2 3">
    <name type="scientific">Phytohabitans suffuscus</name>
    <dbReference type="NCBI Taxonomy" id="624315"/>
    <lineage>
        <taxon>Bacteria</taxon>
        <taxon>Bacillati</taxon>
        <taxon>Actinomycetota</taxon>
        <taxon>Actinomycetes</taxon>
        <taxon>Micromonosporales</taxon>
        <taxon>Micromonosporaceae</taxon>
    </lineage>
</organism>
<evidence type="ECO:0000313" key="3">
    <source>
        <dbReference type="Proteomes" id="UP000503011"/>
    </source>
</evidence>
<dbReference type="Gene3D" id="3.20.20.140">
    <property type="entry name" value="Metal-dependent hydrolases"/>
    <property type="match status" value="1"/>
</dbReference>
<reference evidence="2 3" key="2">
    <citation type="submission" date="2020-03" db="EMBL/GenBank/DDBJ databases">
        <authorList>
            <person name="Ichikawa N."/>
            <person name="Kimura A."/>
            <person name="Kitahashi Y."/>
            <person name="Uohara A."/>
        </authorList>
    </citation>
    <scope>NUCLEOTIDE SEQUENCE [LARGE SCALE GENOMIC DNA]</scope>
    <source>
        <strain evidence="2 3">NBRC 105367</strain>
    </source>
</reference>
<accession>A0A6F8YFM0</accession>
<dbReference type="Proteomes" id="UP000503011">
    <property type="component" value="Chromosome"/>
</dbReference>
<evidence type="ECO:0000259" key="1">
    <source>
        <dbReference type="Pfam" id="PF04909"/>
    </source>
</evidence>
<dbReference type="KEGG" id="psuu:Psuf_020540"/>
<dbReference type="Pfam" id="PF04909">
    <property type="entry name" value="Amidohydro_2"/>
    <property type="match status" value="1"/>
</dbReference>
<dbReference type="GO" id="GO:0016787">
    <property type="term" value="F:hydrolase activity"/>
    <property type="evidence" value="ECO:0007669"/>
    <property type="project" value="InterPro"/>
</dbReference>
<feature type="domain" description="Amidohydrolase-related" evidence="1">
    <location>
        <begin position="15"/>
        <end position="244"/>
    </location>
</feature>
<evidence type="ECO:0000313" key="2">
    <source>
        <dbReference type="EMBL" id="BCB84741.1"/>
    </source>
</evidence>
<dbReference type="AlphaFoldDB" id="A0A6F8YFM0"/>
<dbReference type="EMBL" id="AP022871">
    <property type="protein sequence ID" value="BCB84741.1"/>
    <property type="molecule type" value="Genomic_DNA"/>
</dbReference>
<proteinExistence type="predicted"/>
<sequence>MFDFHARLGAGPDAAGALLAAMDGTGIERAAACAGGLLDLDRLSVQVAHGGRSEVAADNERTLALCAGTGGRLLPFFFADPCRDVAAYRAGAARFRGLEISPAVHGFRLDDPGVHALVEVAAGARHPVYVVCLAHPGTRTGDLVALARRFPEVTFVYGHCGHTGLDASGLAEIAPLPNIVAETSGCYTVVAGLALRRLGPERVVFGTEYPLQHPRVEVAKLAAVPMSRADRHLVMSANACRLLGEEETWTGPGSATGGGTRS</sequence>
<keyword evidence="3" id="KW-1185">Reference proteome</keyword>
<reference evidence="2 3" key="1">
    <citation type="submission" date="2020-03" db="EMBL/GenBank/DDBJ databases">
        <title>Whole genome shotgun sequence of Phytohabitans suffuscus NBRC 105367.</title>
        <authorList>
            <person name="Komaki H."/>
            <person name="Tamura T."/>
        </authorList>
    </citation>
    <scope>NUCLEOTIDE SEQUENCE [LARGE SCALE GENOMIC DNA]</scope>
    <source>
        <strain evidence="2 3">NBRC 105367</strain>
    </source>
</reference>
<name>A0A6F8YFM0_9ACTN</name>
<dbReference type="InterPro" id="IPR032466">
    <property type="entry name" value="Metal_Hydrolase"/>
</dbReference>
<dbReference type="InterPro" id="IPR006680">
    <property type="entry name" value="Amidohydro-rel"/>
</dbReference>
<gene>
    <name evidence="2" type="ORF">Psuf_020540</name>
</gene>
<protein>
    <recommendedName>
        <fullName evidence="1">Amidohydrolase-related domain-containing protein</fullName>
    </recommendedName>
</protein>
<dbReference type="SUPFAM" id="SSF51556">
    <property type="entry name" value="Metallo-dependent hydrolases"/>
    <property type="match status" value="1"/>
</dbReference>
<dbReference type="RefSeq" id="WP_173156062.1">
    <property type="nucleotide sequence ID" value="NZ_AP022871.1"/>
</dbReference>